<feature type="transmembrane region" description="Helical" evidence="4">
    <location>
        <begin position="431"/>
        <end position="452"/>
    </location>
</feature>
<dbReference type="AlphaFoldDB" id="A0A0U1KTE5"/>
<dbReference type="PANTHER" id="PTHR22550:SF5">
    <property type="entry name" value="LEUCINE ZIPPER PROTEIN 4"/>
    <property type="match status" value="1"/>
</dbReference>
<evidence type="ECO:0000256" key="4">
    <source>
        <dbReference type="SAM" id="Phobius"/>
    </source>
</evidence>
<dbReference type="Proteomes" id="UP000049855">
    <property type="component" value="Unassembled WGS sequence"/>
</dbReference>
<reference evidence="6" key="1">
    <citation type="submission" date="2015-03" db="EMBL/GenBank/DDBJ databases">
        <authorList>
            <person name="Nijsse Bart"/>
        </authorList>
    </citation>
    <scope>NUCLEOTIDE SEQUENCE [LARGE SCALE GENOMIC DNA]</scope>
</reference>
<name>A0A0U1KTE5_9FIRM</name>
<feature type="transmembrane region" description="Helical" evidence="4">
    <location>
        <begin position="341"/>
        <end position="363"/>
    </location>
</feature>
<dbReference type="GO" id="GO:0009847">
    <property type="term" value="P:spore germination"/>
    <property type="evidence" value="ECO:0007669"/>
    <property type="project" value="InterPro"/>
</dbReference>
<evidence type="ECO:0000256" key="2">
    <source>
        <dbReference type="ARBA" id="ARBA00023136"/>
    </source>
</evidence>
<keyword evidence="4" id="KW-0812">Transmembrane</keyword>
<dbReference type="PIRSF" id="PIRSF005690">
    <property type="entry name" value="GerBA"/>
    <property type="match status" value="1"/>
</dbReference>
<feature type="coiled-coil region" evidence="3">
    <location>
        <begin position="23"/>
        <end position="50"/>
    </location>
</feature>
<dbReference type="PANTHER" id="PTHR22550">
    <property type="entry name" value="SPORE GERMINATION PROTEIN"/>
    <property type="match status" value="1"/>
</dbReference>
<evidence type="ECO:0000256" key="3">
    <source>
        <dbReference type="SAM" id="Coils"/>
    </source>
</evidence>
<dbReference type="Pfam" id="PF03323">
    <property type="entry name" value="GerA"/>
    <property type="match status" value="1"/>
</dbReference>
<feature type="transmembrane region" description="Helical" evidence="4">
    <location>
        <begin position="464"/>
        <end position="490"/>
    </location>
</feature>
<proteinExistence type="inferred from homology"/>
<keyword evidence="2 4" id="KW-0472">Membrane</keyword>
<keyword evidence="3" id="KW-0175">Coiled coil</keyword>
<evidence type="ECO:0000313" key="5">
    <source>
        <dbReference type="EMBL" id="CQR70686.1"/>
    </source>
</evidence>
<keyword evidence="4" id="KW-1133">Transmembrane helix</keyword>
<feature type="transmembrane region" description="Helical" evidence="4">
    <location>
        <begin position="408"/>
        <end position="425"/>
    </location>
</feature>
<protein>
    <submittedName>
        <fullName evidence="5">Spore germination protein GerKA</fullName>
    </submittedName>
</protein>
<sequence length="542" mass="59477">MKEPNCPINTLSQVMPEASHATIKNKLDTLRQLIIECEKAADELSQIIAQLRHVEGVTVFSSVAANKTFLEKTFKKSGDVIFFKFVTFSGVKVLIVYIEGLISKEILGRDIINAFIMKSKELPANTLLDSKIITTLVTAAGVIETQTMAAVIDDLLNGNTVLFVDGVATAFLIESKGWEKRTVAEPDTESVIRGPREGFIENIRTNTSLLRRKIKNPNLVFENISLGKQTNTNIAIAYIAGIVNQAVLGEVRRRLNKIDADSILETGYIEQFIEDSPFSPLATIANTQKPDILAAKLLEGRVAIFCDGTPHVLTVPHLLVETLQTSEDYYVRPFIASMWRIIRLTALFFSIFVPGLYVALQTYHQEMIPTILLLRMAGSISDIPFPAGAEMLIMVVFYELLRESGVRLPRAVGSAISIIGALIVGESAVNAGLVSAPVVIVTAVTGVAGFIVPALSEAIMFYRFLFLIAGSVMGLYGVVCGLFLIVLHAVSLRSFGVPYTSSLAPSDQGVFMDFYLRFPLWAMKKRPAAIAKDNQQRRGDNK</sequence>
<comment type="similarity">
    <text evidence="1">Belongs to the GerABKA family.</text>
</comment>
<dbReference type="InterPro" id="IPR050768">
    <property type="entry name" value="UPF0353/GerABKA_families"/>
</dbReference>
<evidence type="ECO:0000313" key="6">
    <source>
        <dbReference type="Proteomes" id="UP000049855"/>
    </source>
</evidence>
<accession>A0A0U1KTE5</accession>
<gene>
    <name evidence="5" type="ORF">SpAn4DRAFT_1664</name>
</gene>
<organism evidence="5 6">
    <name type="scientific">Sporomusa ovata</name>
    <dbReference type="NCBI Taxonomy" id="2378"/>
    <lineage>
        <taxon>Bacteria</taxon>
        <taxon>Bacillati</taxon>
        <taxon>Bacillota</taxon>
        <taxon>Negativicutes</taxon>
        <taxon>Selenomonadales</taxon>
        <taxon>Sporomusaceae</taxon>
        <taxon>Sporomusa</taxon>
    </lineage>
</organism>
<dbReference type="GO" id="GO:0016020">
    <property type="term" value="C:membrane"/>
    <property type="evidence" value="ECO:0007669"/>
    <property type="project" value="InterPro"/>
</dbReference>
<dbReference type="EMBL" id="CTRP01000003">
    <property type="protein sequence ID" value="CQR70686.1"/>
    <property type="molecule type" value="Genomic_DNA"/>
</dbReference>
<evidence type="ECO:0000256" key="1">
    <source>
        <dbReference type="ARBA" id="ARBA00005278"/>
    </source>
</evidence>
<dbReference type="RefSeq" id="WP_021169411.1">
    <property type="nucleotide sequence ID" value="NZ_CTRP01000003.1"/>
</dbReference>
<keyword evidence="6" id="KW-1185">Reference proteome</keyword>
<dbReference type="InterPro" id="IPR004995">
    <property type="entry name" value="Spore_Ger"/>
</dbReference>